<dbReference type="EMBL" id="KB740948">
    <property type="protein sequence ID" value="ENN77293.1"/>
    <property type="molecule type" value="Genomic_DNA"/>
</dbReference>
<evidence type="ECO:0000313" key="1">
    <source>
        <dbReference type="EMBL" id="ENN77293.1"/>
    </source>
</evidence>
<sequence>MQHRDEGTQRYERCSRYKLTALKLNELSVLSSHKHKNMYFACFLLIGFVVSHTHAAVTFDISNKEPGPIWVGIQGNSGQQNLNNGGFVLQQGETKTLSAPDNWAGRFWPRTWCDAGTQHCQTGDCGNKIECQGAGGVPPVTLIEITLKGYQGLDYYDVSLVDGFNLKGFIEPVNGQGTNQEYSCTRVACLGNINEKCPDELKVNYAGQTIACNSACNKFNTDQYCCRGAYDRPETCRSSDWPKNYPQFFKDQCPQAYSYAYDDKKSTFTCKANHYRIQFGASF</sequence>
<dbReference type="PANTHER" id="PTHR31048">
    <property type="entry name" value="OS03G0233200 PROTEIN"/>
    <property type="match status" value="1"/>
</dbReference>
<dbReference type="SUPFAM" id="SSF49870">
    <property type="entry name" value="Osmotin, thaumatin-like protein"/>
    <property type="match status" value="1"/>
</dbReference>
<dbReference type="Pfam" id="PF00314">
    <property type="entry name" value="Thaumatin"/>
    <property type="match status" value="1"/>
</dbReference>
<dbReference type="PROSITE" id="PS51367">
    <property type="entry name" value="THAUMATIN_2"/>
    <property type="match status" value="1"/>
</dbReference>
<dbReference type="PRINTS" id="PR00347">
    <property type="entry name" value="THAUMATIN"/>
</dbReference>
<dbReference type="InterPro" id="IPR037176">
    <property type="entry name" value="Osmotin/thaumatin-like_sf"/>
</dbReference>
<dbReference type="CDD" id="cd09218">
    <property type="entry name" value="TLP-PA"/>
    <property type="match status" value="1"/>
</dbReference>
<proteinExistence type="predicted"/>
<dbReference type="HOGENOM" id="CLU_043181_0_0_1"/>
<feature type="non-terminal residue" evidence="1">
    <location>
        <position position="1"/>
    </location>
</feature>
<name>N6THM3_DENPD</name>
<dbReference type="PIRSF" id="PIRSF002703">
    <property type="entry name" value="Thaumatin"/>
    <property type="match status" value="1"/>
</dbReference>
<dbReference type="InterPro" id="IPR001938">
    <property type="entry name" value="Thaumatin"/>
</dbReference>
<protein>
    <submittedName>
        <fullName evidence="1">Uncharacterized protein</fullName>
    </submittedName>
</protein>
<reference evidence="1" key="1">
    <citation type="journal article" date="2013" name="Genome Biol.">
        <title>Draft genome of the mountain pine beetle, Dendroctonus ponderosae Hopkins, a major forest pest.</title>
        <authorList>
            <person name="Keeling C.I."/>
            <person name="Yuen M.M."/>
            <person name="Liao N.Y."/>
            <person name="Docking T.R."/>
            <person name="Chan S.K."/>
            <person name="Taylor G.A."/>
            <person name="Palmquist D.L."/>
            <person name="Jackman S.D."/>
            <person name="Nguyen A."/>
            <person name="Li M."/>
            <person name="Henderson H."/>
            <person name="Janes J.K."/>
            <person name="Zhao Y."/>
            <person name="Pandoh P."/>
            <person name="Moore R."/>
            <person name="Sperling F.A."/>
            <person name="Huber D.P."/>
            <person name="Birol I."/>
            <person name="Jones S.J."/>
            <person name="Bohlmann J."/>
        </authorList>
    </citation>
    <scope>NUCLEOTIDE SEQUENCE</scope>
</reference>
<organism evidence="1">
    <name type="scientific">Dendroctonus ponderosae</name>
    <name type="common">Mountain pine beetle</name>
    <dbReference type="NCBI Taxonomy" id="77166"/>
    <lineage>
        <taxon>Eukaryota</taxon>
        <taxon>Metazoa</taxon>
        <taxon>Ecdysozoa</taxon>
        <taxon>Arthropoda</taxon>
        <taxon>Hexapoda</taxon>
        <taxon>Insecta</taxon>
        <taxon>Pterygota</taxon>
        <taxon>Neoptera</taxon>
        <taxon>Endopterygota</taxon>
        <taxon>Coleoptera</taxon>
        <taxon>Polyphaga</taxon>
        <taxon>Cucujiformia</taxon>
        <taxon>Curculionidae</taxon>
        <taxon>Scolytinae</taxon>
        <taxon>Dendroctonus</taxon>
    </lineage>
</organism>
<dbReference type="SMART" id="SM00205">
    <property type="entry name" value="THN"/>
    <property type="match status" value="1"/>
</dbReference>
<dbReference type="FunFam" id="2.60.110.10:FF:000004">
    <property type="entry name" value="THAUMATIN-LIKE PROTEIN 1"/>
    <property type="match status" value="1"/>
</dbReference>
<dbReference type="OMA" id="YNRCGET"/>
<dbReference type="OrthoDB" id="430315at2759"/>
<accession>N6THM3</accession>
<dbReference type="Gene3D" id="2.60.110.10">
    <property type="entry name" value="Thaumatin"/>
    <property type="match status" value="1"/>
</dbReference>
<gene>
    <name evidence="1" type="ORF">YQE_06119</name>
</gene>
<dbReference type="AlphaFoldDB" id="N6THM3"/>